<feature type="compositionally biased region" description="Polar residues" evidence="1">
    <location>
        <begin position="254"/>
        <end position="269"/>
    </location>
</feature>
<feature type="compositionally biased region" description="Acidic residues" evidence="1">
    <location>
        <begin position="420"/>
        <end position="430"/>
    </location>
</feature>
<evidence type="ECO:0000313" key="2">
    <source>
        <dbReference type="EMBL" id="OCT45956.1"/>
    </source>
</evidence>
<feature type="compositionally biased region" description="Acidic residues" evidence="1">
    <location>
        <begin position="189"/>
        <end position="198"/>
    </location>
</feature>
<organism evidence="2 3">
    <name type="scientific">Cladophialophora carrionii</name>
    <dbReference type="NCBI Taxonomy" id="86049"/>
    <lineage>
        <taxon>Eukaryota</taxon>
        <taxon>Fungi</taxon>
        <taxon>Dikarya</taxon>
        <taxon>Ascomycota</taxon>
        <taxon>Pezizomycotina</taxon>
        <taxon>Eurotiomycetes</taxon>
        <taxon>Chaetothyriomycetidae</taxon>
        <taxon>Chaetothyriales</taxon>
        <taxon>Herpotrichiellaceae</taxon>
        <taxon>Cladophialophora</taxon>
    </lineage>
</organism>
<sequence length="430" mass="47925">MNNPEFRQTLHNISHNLETANQAAQENIYTFTQLYVDPCLEGIKSCVYSCTAPCFPNREASHRRRRGRSRGRAEYNFDFYNAWDDEEALGDGVLGWGHDELDGLLAGHGSQSRQPRKQRAMSYGSRGRRKPSGIQPESEQDPTIIPSSSYLGFLERLPWRIGARKLRYKPSAADLQENPGGTRVRDAESEPLIEEPEENHETWRKGHGRQRSDTTASRSTTNSLSSRGDLIMSDEEEYEDAQPLDDSFAVLLSRRNTNQGSAEDQSSGKPRTPSGKRPGVSRNSTRTVSSRSKRSPSGKVSQRSASSKSLAPMSSDVVEEHPEPPTLVDLRREEERIAHEEELEIEQKREAAQRLALQRGLSLREAQDLTSTEVKPENVEDTEVDTAITVDVSERDPASPSHSPSTDLRTTEPGLAPLSTDDDDGGKDPT</sequence>
<dbReference type="Proteomes" id="UP000094526">
    <property type="component" value="Unassembled WGS sequence"/>
</dbReference>
<feature type="region of interest" description="Disordered" evidence="1">
    <location>
        <begin position="105"/>
        <end position="146"/>
    </location>
</feature>
<comment type="caution">
    <text evidence="2">The sequence shown here is derived from an EMBL/GenBank/DDBJ whole genome shotgun (WGS) entry which is preliminary data.</text>
</comment>
<gene>
    <name evidence="2" type="ORF">CLCR_00463</name>
</gene>
<feature type="region of interest" description="Disordered" evidence="1">
    <location>
        <begin position="361"/>
        <end position="430"/>
    </location>
</feature>
<proteinExistence type="predicted"/>
<dbReference type="AlphaFoldDB" id="A0A1C1CBU8"/>
<evidence type="ECO:0000313" key="3">
    <source>
        <dbReference type="Proteomes" id="UP000094526"/>
    </source>
</evidence>
<keyword evidence="3" id="KW-1185">Reference proteome</keyword>
<feature type="compositionally biased region" description="Basic and acidic residues" evidence="1">
    <location>
        <begin position="318"/>
        <end position="335"/>
    </location>
</feature>
<protein>
    <submittedName>
        <fullName evidence="2">Uncharacterized protein</fullName>
    </submittedName>
</protein>
<name>A0A1C1CBU8_9EURO</name>
<evidence type="ECO:0000256" key="1">
    <source>
        <dbReference type="SAM" id="MobiDB-lite"/>
    </source>
</evidence>
<dbReference type="EMBL" id="LGRB01000017">
    <property type="protein sequence ID" value="OCT45956.1"/>
    <property type="molecule type" value="Genomic_DNA"/>
</dbReference>
<feature type="compositionally biased region" description="Low complexity" evidence="1">
    <location>
        <begin position="280"/>
        <end position="290"/>
    </location>
</feature>
<feature type="region of interest" description="Disordered" evidence="1">
    <location>
        <begin position="172"/>
        <end position="335"/>
    </location>
</feature>
<feature type="compositionally biased region" description="Acidic residues" evidence="1">
    <location>
        <begin position="232"/>
        <end position="243"/>
    </location>
</feature>
<feature type="compositionally biased region" description="Low complexity" evidence="1">
    <location>
        <begin position="297"/>
        <end position="315"/>
    </location>
</feature>
<dbReference type="VEuPathDB" id="FungiDB:G647_10053"/>
<dbReference type="eggNOG" id="ENOG502RJ2Z">
    <property type="taxonomic scope" value="Eukaryota"/>
</dbReference>
<feature type="compositionally biased region" description="Polar residues" evidence="1">
    <location>
        <begin position="213"/>
        <end position="226"/>
    </location>
</feature>
<dbReference type="OrthoDB" id="5421971at2759"/>
<accession>A0A1C1CBU8</accession>
<reference evidence="3" key="1">
    <citation type="submission" date="2015-07" db="EMBL/GenBank/DDBJ databases">
        <authorList>
            <person name="Teixeira M.M."/>
            <person name="Souza R.C."/>
            <person name="Almeida L.G."/>
            <person name="Vicente V.A."/>
            <person name="de Hoog S."/>
            <person name="Bocca A.L."/>
            <person name="de Almeida S.R."/>
            <person name="Vasconcelos A.T."/>
            <person name="Felipe M.S."/>
        </authorList>
    </citation>
    <scope>NUCLEOTIDE SEQUENCE [LARGE SCALE GENOMIC DNA]</scope>
    <source>
        <strain evidence="3">KSF</strain>
    </source>
</reference>
<dbReference type="VEuPathDB" id="FungiDB:CLCR_00463"/>